<feature type="region of interest" description="Disordered" evidence="1">
    <location>
        <begin position="1"/>
        <end position="60"/>
    </location>
</feature>
<sequence length="96" mass="10392">MAKPQPRATNLSTRRHSRHPAIPVEEREAETPQTSDVATAEPAQASGLQDDQGARTAQVSARVTKARRAAFKAKLAQLGTTMDAEINKCIDEVLAR</sequence>
<evidence type="ECO:0000256" key="1">
    <source>
        <dbReference type="SAM" id="MobiDB-lite"/>
    </source>
</evidence>
<proteinExistence type="predicted"/>
<comment type="caution">
    <text evidence="2">The sequence shown here is derived from an EMBL/GenBank/DDBJ whole genome shotgun (WGS) entry which is preliminary data.</text>
</comment>
<name>A0ABV5XT38_9NOCA</name>
<organism evidence="2 3">
    <name type="scientific">Rhodococcus baikonurensis</name>
    <dbReference type="NCBI Taxonomy" id="172041"/>
    <lineage>
        <taxon>Bacteria</taxon>
        <taxon>Bacillati</taxon>
        <taxon>Actinomycetota</taxon>
        <taxon>Actinomycetes</taxon>
        <taxon>Mycobacteriales</taxon>
        <taxon>Nocardiaceae</taxon>
        <taxon>Rhodococcus</taxon>
        <taxon>Rhodococcus erythropolis group</taxon>
    </lineage>
</organism>
<dbReference type="EMBL" id="JBHMAS010000166">
    <property type="protein sequence ID" value="MFB9785589.1"/>
    <property type="molecule type" value="Genomic_DNA"/>
</dbReference>
<dbReference type="Proteomes" id="UP001589587">
    <property type="component" value="Unassembled WGS sequence"/>
</dbReference>
<evidence type="ECO:0000313" key="2">
    <source>
        <dbReference type="EMBL" id="MFB9785589.1"/>
    </source>
</evidence>
<evidence type="ECO:0000313" key="3">
    <source>
        <dbReference type="Proteomes" id="UP001589587"/>
    </source>
</evidence>
<reference evidence="2 3" key="1">
    <citation type="submission" date="2024-09" db="EMBL/GenBank/DDBJ databases">
        <authorList>
            <person name="Sun Q."/>
            <person name="Mori K."/>
        </authorList>
    </citation>
    <scope>NUCLEOTIDE SEQUENCE [LARGE SCALE GENOMIC DNA]</scope>
    <source>
        <strain evidence="2 3">JCM 11411</strain>
    </source>
</reference>
<gene>
    <name evidence="2" type="ORF">ACFFQ6_38500</name>
</gene>
<accession>A0ABV5XT38</accession>
<protein>
    <submittedName>
        <fullName evidence="2">Uncharacterized protein</fullName>
    </submittedName>
</protein>
<dbReference type="RefSeq" id="WP_378377699.1">
    <property type="nucleotide sequence ID" value="NZ_JBHMAS010000166.1"/>
</dbReference>
<keyword evidence="3" id="KW-1185">Reference proteome</keyword>